<protein>
    <submittedName>
        <fullName evidence="1">Flavonoid 3-monooxygenase</fullName>
    </submittedName>
</protein>
<keyword evidence="2" id="KW-1185">Reference proteome</keyword>
<name>A0ACB8JH29_CITSI</name>
<proteinExistence type="predicted"/>
<dbReference type="EMBL" id="CM039176">
    <property type="protein sequence ID" value="KAH9716156.1"/>
    <property type="molecule type" value="Genomic_DNA"/>
</dbReference>
<accession>A0ACB8JH29</accession>
<gene>
    <name evidence="1" type="ORF">KPL71_021361</name>
</gene>
<reference evidence="2" key="1">
    <citation type="journal article" date="2023" name="Hortic. Res.">
        <title>A chromosome-level phased genome enabling allele-level studies in sweet orange: a case study on citrus Huanglongbing tolerance.</title>
        <authorList>
            <person name="Wu B."/>
            <person name="Yu Q."/>
            <person name="Deng Z."/>
            <person name="Duan Y."/>
            <person name="Luo F."/>
            <person name="Gmitter F. Jr."/>
        </authorList>
    </citation>
    <scope>NUCLEOTIDE SEQUENCE [LARGE SCALE GENOMIC DNA]</scope>
    <source>
        <strain evidence="2">cv. Valencia</strain>
    </source>
</reference>
<evidence type="ECO:0000313" key="2">
    <source>
        <dbReference type="Proteomes" id="UP000829398"/>
    </source>
</evidence>
<comment type="caution">
    <text evidence="1">The sequence shown here is derived from an EMBL/GenBank/DDBJ whole genome shotgun (WGS) entry which is preliminary data.</text>
</comment>
<dbReference type="Proteomes" id="UP000829398">
    <property type="component" value="Chromosome 7"/>
</dbReference>
<sequence>MMEDTATASPSDSVMWYSIILCFPPVLLLLFQRLFSRNKLNLLPPPGPKPWPLIGNLNLIGQLPHVSLHSLSQKYGPLIQLKFGLDTVVVGSSAEVAELILKTHDLSFASRPALLAGKHANFNHLVMATAPYGPHWRQTRKTFKTQILSPKRLGQFEYIRVEERKALLFKMYKSSSSSSPSSTPVHLKDRLYMFNLATMSRMLLGKRYTEDDENNIVTAKEFTEIVDEVFLISGILDIGDAIPWLAFLDLQGNVKRMKAVKKKADKFYEHVLDEHERHAKRKSFNEHGTKDMVDVLLQLADDPTLEVKVERDHIKAAIQDLLLGGIETSAITTEWAMSELLKNPRVIQKATEELDRVIGRNKWVEEKDIVNLPYIQAIVKEVMRLHPPATLLVPRLAGENCKVAGYDIIKNSRVIVNVWAIGRDPTLWEKPNEFCPERFIGKEIDVVGHNFELLPFGAGRRMCVGYALGLITVQSTLANLLHGFEWKLPGNVRKEDLDMEERFGVTTSRKNPLLVVPKPRLPLDLYSS</sequence>
<evidence type="ECO:0000313" key="1">
    <source>
        <dbReference type="EMBL" id="KAH9716156.1"/>
    </source>
</evidence>
<organism evidence="1 2">
    <name type="scientific">Citrus sinensis</name>
    <name type="common">Sweet orange</name>
    <name type="synonym">Citrus aurantium var. sinensis</name>
    <dbReference type="NCBI Taxonomy" id="2711"/>
    <lineage>
        <taxon>Eukaryota</taxon>
        <taxon>Viridiplantae</taxon>
        <taxon>Streptophyta</taxon>
        <taxon>Embryophyta</taxon>
        <taxon>Tracheophyta</taxon>
        <taxon>Spermatophyta</taxon>
        <taxon>Magnoliopsida</taxon>
        <taxon>eudicotyledons</taxon>
        <taxon>Gunneridae</taxon>
        <taxon>Pentapetalae</taxon>
        <taxon>rosids</taxon>
        <taxon>malvids</taxon>
        <taxon>Sapindales</taxon>
        <taxon>Rutaceae</taxon>
        <taxon>Aurantioideae</taxon>
        <taxon>Citrus</taxon>
    </lineage>
</organism>